<evidence type="ECO:0000313" key="1">
    <source>
        <dbReference type="EMBL" id="GFO35403.1"/>
    </source>
</evidence>
<dbReference type="AlphaFoldDB" id="A0AAV4CU46"/>
<reference evidence="1 2" key="1">
    <citation type="journal article" date="2021" name="Elife">
        <title>Chloroplast acquisition without the gene transfer in kleptoplastic sea slugs, Plakobranchus ocellatus.</title>
        <authorList>
            <person name="Maeda T."/>
            <person name="Takahashi S."/>
            <person name="Yoshida T."/>
            <person name="Shimamura S."/>
            <person name="Takaki Y."/>
            <person name="Nagai Y."/>
            <person name="Toyoda A."/>
            <person name="Suzuki Y."/>
            <person name="Arimoto A."/>
            <person name="Ishii H."/>
            <person name="Satoh N."/>
            <person name="Nishiyama T."/>
            <person name="Hasebe M."/>
            <person name="Maruyama T."/>
            <person name="Minagawa J."/>
            <person name="Obokata J."/>
            <person name="Shigenobu S."/>
        </authorList>
    </citation>
    <scope>NUCLEOTIDE SEQUENCE [LARGE SCALE GENOMIC DNA]</scope>
</reference>
<protein>
    <submittedName>
        <fullName evidence="1">Uncharacterized protein</fullName>
    </submittedName>
</protein>
<gene>
    <name evidence="1" type="ORF">PoB_006190800</name>
</gene>
<comment type="caution">
    <text evidence="1">The sequence shown here is derived from an EMBL/GenBank/DDBJ whole genome shotgun (WGS) entry which is preliminary data.</text>
</comment>
<keyword evidence="2" id="KW-1185">Reference proteome</keyword>
<evidence type="ECO:0000313" key="2">
    <source>
        <dbReference type="Proteomes" id="UP000735302"/>
    </source>
</evidence>
<sequence length="117" mass="13600">MLNLQPPHTHIHTHTLNFPTFLESFYPTQHFSFHPSALKNLASTIPTDFQPEVQTLRFQKEVMVLQRMRLRGFFLTCLSCKLGLRTMEYGVYSFGYNQAQHHRIGDSGNVFVCVRVV</sequence>
<dbReference type="Proteomes" id="UP000735302">
    <property type="component" value="Unassembled WGS sequence"/>
</dbReference>
<name>A0AAV4CU46_9GAST</name>
<organism evidence="1 2">
    <name type="scientific">Plakobranchus ocellatus</name>
    <dbReference type="NCBI Taxonomy" id="259542"/>
    <lineage>
        <taxon>Eukaryota</taxon>
        <taxon>Metazoa</taxon>
        <taxon>Spiralia</taxon>
        <taxon>Lophotrochozoa</taxon>
        <taxon>Mollusca</taxon>
        <taxon>Gastropoda</taxon>
        <taxon>Heterobranchia</taxon>
        <taxon>Euthyneura</taxon>
        <taxon>Panpulmonata</taxon>
        <taxon>Sacoglossa</taxon>
        <taxon>Placobranchoidea</taxon>
        <taxon>Plakobranchidae</taxon>
        <taxon>Plakobranchus</taxon>
    </lineage>
</organism>
<accession>A0AAV4CU46</accession>
<dbReference type="EMBL" id="BLXT01006999">
    <property type="protein sequence ID" value="GFO35403.1"/>
    <property type="molecule type" value="Genomic_DNA"/>
</dbReference>
<proteinExistence type="predicted"/>